<dbReference type="GO" id="GO:0019731">
    <property type="term" value="P:antibacterial humoral response"/>
    <property type="evidence" value="ECO:0007669"/>
    <property type="project" value="TreeGrafter"/>
</dbReference>
<comment type="caution">
    <text evidence="11">The sequence shown here is derived from an EMBL/GenBank/DDBJ whole genome shotgun (WGS) entry which is preliminary data.</text>
</comment>
<dbReference type="GO" id="GO:0050829">
    <property type="term" value="P:defense response to Gram-negative bacterium"/>
    <property type="evidence" value="ECO:0007669"/>
    <property type="project" value="TreeGrafter"/>
</dbReference>
<feature type="domain" description="Mammalian defensins" evidence="10">
    <location>
        <begin position="82"/>
        <end position="110"/>
    </location>
</feature>
<evidence type="ECO:0000256" key="8">
    <source>
        <dbReference type="ARBA" id="ARBA00023157"/>
    </source>
</evidence>
<dbReference type="PROSITE" id="PS00269">
    <property type="entry name" value="DEFENSIN"/>
    <property type="match status" value="1"/>
</dbReference>
<dbReference type="PANTHER" id="PTHR11876:SF28">
    <property type="entry name" value="ALPHA-DEFENSIN 1"/>
    <property type="match status" value="1"/>
</dbReference>
<dbReference type="InterPro" id="IPR016327">
    <property type="entry name" value="Alpha-defensin"/>
</dbReference>
<evidence type="ECO:0000313" key="11">
    <source>
        <dbReference type="EMBL" id="KAF6376104.1"/>
    </source>
</evidence>
<gene>
    <name evidence="11" type="ORF">mRhiFer1_003795</name>
    <name evidence="12" type="ORF">mRhiFer1_003797</name>
</gene>
<evidence type="ECO:0000256" key="5">
    <source>
        <dbReference type="ARBA" id="ARBA00022729"/>
    </source>
</evidence>
<dbReference type="Proteomes" id="UP000585614">
    <property type="component" value="Unassembled WGS sequence"/>
</dbReference>
<dbReference type="PANTHER" id="PTHR11876">
    <property type="entry name" value="ALPHA-DEFENSIN 1"/>
    <property type="match status" value="1"/>
</dbReference>
<dbReference type="GO" id="GO:0002227">
    <property type="term" value="P:innate immune response in mucosa"/>
    <property type="evidence" value="ECO:0007669"/>
    <property type="project" value="TreeGrafter"/>
</dbReference>
<keyword evidence="8" id="KW-1015">Disulfide bond</keyword>
<dbReference type="EMBL" id="JACAGC010000003">
    <property type="protein sequence ID" value="KAF6376107.1"/>
    <property type="molecule type" value="Genomic_DNA"/>
</dbReference>
<dbReference type="SMART" id="SM01418">
    <property type="entry name" value="Defensin_propep"/>
    <property type="match status" value="1"/>
</dbReference>
<dbReference type="Pfam" id="PF00323">
    <property type="entry name" value="Defensin_1"/>
    <property type="match status" value="1"/>
</dbReference>
<sequence>MRTLAFLAAALLLLALQANAKSLRETDDQVPAQDLPEALDQEQLEAEDQNQPGAKGQDVAISFGAPNRLVQGASGLRRITVCYCRSNFCSSPEVYSGTCTFNGIRYFLCCQ</sequence>
<dbReference type="GO" id="GO:0005615">
    <property type="term" value="C:extracellular space"/>
    <property type="evidence" value="ECO:0007669"/>
    <property type="project" value="InterPro"/>
</dbReference>
<protein>
    <submittedName>
        <fullName evidence="12">Defensin alpha 5</fullName>
    </submittedName>
</protein>
<dbReference type="SUPFAM" id="SSF57392">
    <property type="entry name" value="Defensin-like"/>
    <property type="match status" value="1"/>
</dbReference>
<evidence type="ECO:0000313" key="13">
    <source>
        <dbReference type="Proteomes" id="UP000585614"/>
    </source>
</evidence>
<reference evidence="11 13" key="1">
    <citation type="journal article" date="2020" name="Nature">
        <title>Six reference-quality genomes reveal evolution of bat adaptations.</title>
        <authorList>
            <person name="Jebb D."/>
            <person name="Huang Z."/>
            <person name="Pippel M."/>
            <person name="Hughes G.M."/>
            <person name="Lavrichenko K."/>
            <person name="Devanna P."/>
            <person name="Winkler S."/>
            <person name="Jermiin L.S."/>
            <person name="Skirmuntt E.C."/>
            <person name="Katzourakis A."/>
            <person name="Burkitt-Gray L."/>
            <person name="Ray D.A."/>
            <person name="Sullivan K.A.M."/>
            <person name="Roscito J.G."/>
            <person name="Kirilenko B.M."/>
            <person name="Davalos L.M."/>
            <person name="Corthals A.P."/>
            <person name="Power M.L."/>
            <person name="Jones G."/>
            <person name="Ransome R.D."/>
            <person name="Dechmann D.K.N."/>
            <person name="Locatelli A.G."/>
            <person name="Puechmaille S.J."/>
            <person name="Fedrigo O."/>
            <person name="Jarvis E.D."/>
            <person name="Hiller M."/>
            <person name="Vernes S.C."/>
            <person name="Myers E.W."/>
            <person name="Teeling E.C."/>
        </authorList>
    </citation>
    <scope>NUCLEOTIDE SEQUENCE [LARGE SCALE GENOMIC DNA]</scope>
    <source>
        <strain evidence="11">MRhiFer1</strain>
        <tissue evidence="11">Lung</tissue>
    </source>
</reference>
<keyword evidence="6" id="KW-0211">Defensin</keyword>
<feature type="chain" id="PRO_5033594794" evidence="9">
    <location>
        <begin position="21"/>
        <end position="111"/>
    </location>
</feature>
<evidence type="ECO:0000256" key="2">
    <source>
        <dbReference type="ARBA" id="ARBA00006519"/>
    </source>
</evidence>
<dbReference type="OrthoDB" id="9808175at2759"/>
<dbReference type="GO" id="GO:0050830">
    <property type="term" value="P:defense response to Gram-positive bacterium"/>
    <property type="evidence" value="ECO:0007669"/>
    <property type="project" value="TreeGrafter"/>
</dbReference>
<comment type="similarity">
    <text evidence="2">Belongs to the alpha-defensin family.</text>
</comment>
<evidence type="ECO:0000259" key="10">
    <source>
        <dbReference type="PROSITE" id="PS00269"/>
    </source>
</evidence>
<keyword evidence="7" id="KW-0044">Antibiotic</keyword>
<dbReference type="PIRSF" id="PIRSF001875">
    <property type="entry name" value="Alpha-defensin"/>
    <property type="match status" value="1"/>
</dbReference>
<name>A0A7J7ZPL2_RHIFE</name>
<keyword evidence="3" id="KW-0964">Secreted</keyword>
<comment type="subcellular location">
    <subcellularLocation>
        <location evidence="1">Secreted</location>
    </subcellularLocation>
</comment>
<evidence type="ECO:0000256" key="9">
    <source>
        <dbReference type="SAM" id="SignalP"/>
    </source>
</evidence>
<proteinExistence type="inferred from homology"/>
<evidence type="ECO:0000256" key="7">
    <source>
        <dbReference type="ARBA" id="ARBA00023022"/>
    </source>
</evidence>
<evidence type="ECO:0000256" key="6">
    <source>
        <dbReference type="ARBA" id="ARBA00022940"/>
    </source>
</evidence>
<keyword evidence="5 9" id="KW-0732">Signal</keyword>
<dbReference type="EMBL" id="JACAGC010000003">
    <property type="protein sequence ID" value="KAF6376104.1"/>
    <property type="molecule type" value="Genomic_DNA"/>
</dbReference>
<dbReference type="GO" id="GO:0051673">
    <property type="term" value="P:disruption of plasma membrane integrity in another organism"/>
    <property type="evidence" value="ECO:0007669"/>
    <property type="project" value="TreeGrafter"/>
</dbReference>
<evidence type="ECO:0000256" key="3">
    <source>
        <dbReference type="ARBA" id="ARBA00022525"/>
    </source>
</evidence>
<dbReference type="InterPro" id="IPR006080">
    <property type="entry name" value="Beta/alpha-defensin_C"/>
</dbReference>
<dbReference type="AlphaFoldDB" id="A0A7J7ZPL2"/>
<dbReference type="InterPro" id="IPR002366">
    <property type="entry name" value="Alpha-defensin_N"/>
</dbReference>
<dbReference type="SMART" id="SM00048">
    <property type="entry name" value="DEFSN"/>
    <property type="match status" value="1"/>
</dbReference>
<dbReference type="InterPro" id="IPR006081">
    <property type="entry name" value="Alpha-defensin_C"/>
</dbReference>
<organism evidence="11 13">
    <name type="scientific">Rhinolophus ferrumequinum</name>
    <name type="common">Greater horseshoe bat</name>
    <dbReference type="NCBI Taxonomy" id="59479"/>
    <lineage>
        <taxon>Eukaryota</taxon>
        <taxon>Metazoa</taxon>
        <taxon>Chordata</taxon>
        <taxon>Craniata</taxon>
        <taxon>Vertebrata</taxon>
        <taxon>Euteleostomi</taxon>
        <taxon>Mammalia</taxon>
        <taxon>Eutheria</taxon>
        <taxon>Laurasiatheria</taxon>
        <taxon>Chiroptera</taxon>
        <taxon>Yinpterochiroptera</taxon>
        <taxon>Rhinolophoidea</taxon>
        <taxon>Rhinolophidae</taxon>
        <taxon>Rhinolophinae</taxon>
        <taxon>Rhinolophus</taxon>
    </lineage>
</organism>
<evidence type="ECO:0000256" key="1">
    <source>
        <dbReference type="ARBA" id="ARBA00004613"/>
    </source>
</evidence>
<evidence type="ECO:0000313" key="12">
    <source>
        <dbReference type="EMBL" id="KAF6376107.1"/>
    </source>
</evidence>
<dbReference type="Pfam" id="PF00879">
    <property type="entry name" value="Defensin_propep"/>
    <property type="match status" value="1"/>
</dbReference>
<dbReference type="GO" id="GO:0061844">
    <property type="term" value="P:antimicrobial humoral immune response mediated by antimicrobial peptide"/>
    <property type="evidence" value="ECO:0007669"/>
    <property type="project" value="TreeGrafter"/>
</dbReference>
<dbReference type="GO" id="GO:0071222">
    <property type="term" value="P:cellular response to lipopolysaccharide"/>
    <property type="evidence" value="ECO:0007669"/>
    <property type="project" value="TreeGrafter"/>
</dbReference>
<accession>A0A7J7ZPL2</accession>
<keyword evidence="4" id="KW-0929">Antimicrobial</keyword>
<evidence type="ECO:0000256" key="4">
    <source>
        <dbReference type="ARBA" id="ARBA00022529"/>
    </source>
</evidence>
<feature type="signal peptide" evidence="9">
    <location>
        <begin position="1"/>
        <end position="20"/>
    </location>
</feature>
<dbReference type="GO" id="GO:0031012">
    <property type="term" value="C:extracellular matrix"/>
    <property type="evidence" value="ECO:0007669"/>
    <property type="project" value="TreeGrafter"/>
</dbReference>